<dbReference type="Proteomes" id="UP000008888">
    <property type="component" value="Chromosome"/>
</dbReference>
<gene>
    <name evidence="1" type="ordered locus">Metme_3632</name>
</gene>
<proteinExistence type="predicted"/>
<dbReference type="KEGG" id="mmt:Metme_3632"/>
<dbReference type="eggNOG" id="ENOG5033WWH">
    <property type="taxonomic scope" value="Bacteria"/>
</dbReference>
<dbReference type="EMBL" id="CP002738">
    <property type="protein sequence ID" value="AEG01993.1"/>
    <property type="molecule type" value="Genomic_DNA"/>
</dbReference>
<name>F9ZVL1_METMM</name>
<reference key="2">
    <citation type="submission" date="2011-05" db="EMBL/GenBank/DDBJ databases">
        <title>Complete genome sequence of the aerobic marine methanotroph Methylomonas methanica MC09.</title>
        <authorList>
            <person name="Boden R."/>
            <person name="Cunliffe M."/>
            <person name="Scanlan J."/>
            <person name="Moussard H."/>
            <person name="Kits K.D."/>
            <person name="Klotz M."/>
            <person name="Jetten M."/>
            <person name="Vuilleumier S."/>
            <person name="Han J."/>
            <person name="Peters L."/>
            <person name="Mikhailova N."/>
            <person name="Teshima H."/>
            <person name="Tapia R."/>
            <person name="Kyrpides N."/>
            <person name="Ivanova N."/>
            <person name="Pagani I."/>
            <person name="Cheng J.-F."/>
            <person name="Goodwin L."/>
            <person name="Han C."/>
            <person name="Hauser L."/>
            <person name="Land M."/>
            <person name="Lapidus A."/>
            <person name="Lucas S."/>
            <person name="Pitluck S."/>
            <person name="Woyke T."/>
            <person name="Stein L.Y."/>
            <person name="Murrell C."/>
        </authorList>
    </citation>
    <scope>NUCLEOTIDE SEQUENCE</scope>
    <source>
        <strain>MC09</strain>
    </source>
</reference>
<organism evidence="1 2">
    <name type="scientific">Methylomonas methanica (strain DSM 25384 / MC09)</name>
    <dbReference type="NCBI Taxonomy" id="857087"/>
    <lineage>
        <taxon>Bacteria</taxon>
        <taxon>Pseudomonadati</taxon>
        <taxon>Pseudomonadota</taxon>
        <taxon>Gammaproteobacteria</taxon>
        <taxon>Methylococcales</taxon>
        <taxon>Methylococcaceae</taxon>
        <taxon>Methylomonas</taxon>
    </lineage>
</organism>
<evidence type="ECO:0000313" key="2">
    <source>
        <dbReference type="Proteomes" id="UP000008888"/>
    </source>
</evidence>
<accession>F9ZVL1</accession>
<evidence type="ECO:0000313" key="1">
    <source>
        <dbReference type="EMBL" id="AEG01993.1"/>
    </source>
</evidence>
<protein>
    <submittedName>
        <fullName evidence="1">Uncharacterized protein</fullName>
    </submittedName>
</protein>
<dbReference type="HOGENOM" id="CLU_1029773_0_0_6"/>
<reference evidence="2" key="3">
    <citation type="submission" date="2011-05" db="EMBL/GenBank/DDBJ databases">
        <title>Complete sequence of Methylomonas methanica MC09.</title>
        <authorList>
            <consortium name="US DOE Joint Genome Institute"/>
            <person name="Lucas S."/>
            <person name="Han J."/>
            <person name="Lapidus A."/>
            <person name="Cheng J.-F."/>
            <person name="Goodwin L."/>
            <person name="Pitluck S."/>
            <person name="Peters L."/>
            <person name="Mikhailova N."/>
            <person name="Teshima H."/>
            <person name="Han C."/>
            <person name="Tapia R."/>
            <person name="Land M."/>
            <person name="Hauser L."/>
            <person name="Kyrpides N."/>
            <person name="Ivanova N."/>
            <person name="Pagani I."/>
            <person name="Stein L."/>
            <person name="Woyke T."/>
        </authorList>
    </citation>
    <scope>NUCLEOTIDE SEQUENCE [LARGE SCALE GENOMIC DNA]</scope>
    <source>
        <strain evidence="2">MC09</strain>
    </source>
</reference>
<dbReference type="STRING" id="857087.Metme_3632"/>
<reference evidence="1 2" key="1">
    <citation type="journal article" date="2011" name="J. Bacteriol.">
        <title>Complete Genome Sequence of the Aerobic Marine Methanotroph Methylomonas methanica MC09.</title>
        <authorList>
            <person name="Boden R."/>
            <person name="Cunliffe M."/>
            <person name="Scanlan J."/>
            <person name="Moussard H."/>
            <person name="Kits K.D."/>
            <person name="Klotz M.G."/>
            <person name="Jetten M.S."/>
            <person name="Vuilleumier S."/>
            <person name="Han J."/>
            <person name="Peters L."/>
            <person name="Mikhailova N."/>
            <person name="Teshima H."/>
            <person name="Tapia R."/>
            <person name="Kyrpides N."/>
            <person name="Ivanova N."/>
            <person name="Pagani I."/>
            <person name="Cheng J.F."/>
            <person name="Goodwin L."/>
            <person name="Han C."/>
            <person name="Hauser L."/>
            <person name="Land M.L."/>
            <person name="Lapidus A."/>
            <person name="Lucas S."/>
            <person name="Pitluck S."/>
            <person name="Woyke T."/>
            <person name="Stein L."/>
            <person name="Murrell J.C."/>
        </authorList>
    </citation>
    <scope>NUCLEOTIDE SEQUENCE [LARGE SCALE GENOMIC DNA]</scope>
    <source>
        <strain evidence="1 2">MC09</strain>
    </source>
</reference>
<keyword evidence="2" id="KW-1185">Reference proteome</keyword>
<dbReference type="AlphaFoldDB" id="F9ZVL1"/>
<sequence length="270" mass="30997">MKIIHRITFRYDSKIKTIITELGIPFKDGFICVCKIAENHPKWPELSELLKPFDLVQCGHTLIAEFSKKEFNAAKYLKITPNWHHGYPEPSDTNEYRELTYNLDEYCPKCGIGKRQKAPFRFKKSPVWGQKNILQLNWIFDEYFVKSEIWQEDFEPFGIGCRPVVLDKSGRELDSVVQLELTEQVELHDLDDARVETCDVCGRSKYLPLTGRFMPAPAATNAAMFRSNQYFGSGASAWRMVIISQELYAKAQSANLKGVSYVPCINPISP</sequence>